<comment type="caution">
    <text evidence="1">The sequence shown here is derived from an EMBL/GenBank/DDBJ whole genome shotgun (WGS) entry which is preliminary data.</text>
</comment>
<organism evidence="1 2">
    <name type="scientific">Neurospora hispaniola</name>
    <dbReference type="NCBI Taxonomy" id="588809"/>
    <lineage>
        <taxon>Eukaryota</taxon>
        <taxon>Fungi</taxon>
        <taxon>Dikarya</taxon>
        <taxon>Ascomycota</taxon>
        <taxon>Pezizomycotina</taxon>
        <taxon>Sordariomycetes</taxon>
        <taxon>Sordariomycetidae</taxon>
        <taxon>Sordariales</taxon>
        <taxon>Sordariaceae</taxon>
        <taxon>Neurospora</taxon>
    </lineage>
</organism>
<dbReference type="GeneID" id="87879519"/>
<reference evidence="1 2" key="1">
    <citation type="journal article" date="2023" name="Mol. Phylogenet. Evol.">
        <title>Genome-scale phylogeny and comparative genomics of the fungal order Sordariales.</title>
        <authorList>
            <person name="Hensen N."/>
            <person name="Bonometti L."/>
            <person name="Westerberg I."/>
            <person name="Brannstrom I.O."/>
            <person name="Guillou S."/>
            <person name="Cros-Aarteil S."/>
            <person name="Calhoun S."/>
            <person name="Haridas S."/>
            <person name="Kuo A."/>
            <person name="Mondo S."/>
            <person name="Pangilinan J."/>
            <person name="Riley R."/>
            <person name="LaButti K."/>
            <person name="Andreopoulos B."/>
            <person name="Lipzen A."/>
            <person name="Chen C."/>
            <person name="Yan M."/>
            <person name="Daum C."/>
            <person name="Ng V."/>
            <person name="Clum A."/>
            <person name="Steindorff A."/>
            <person name="Ohm R.A."/>
            <person name="Martin F."/>
            <person name="Silar P."/>
            <person name="Natvig D.O."/>
            <person name="Lalanne C."/>
            <person name="Gautier V."/>
            <person name="Ament-Velasquez S.L."/>
            <person name="Kruys A."/>
            <person name="Hutchinson M.I."/>
            <person name="Powell A.J."/>
            <person name="Barry K."/>
            <person name="Miller A.N."/>
            <person name="Grigoriev I.V."/>
            <person name="Debuchy R."/>
            <person name="Gladieux P."/>
            <person name="Hiltunen Thoren M."/>
            <person name="Johannesson H."/>
        </authorList>
    </citation>
    <scope>NUCLEOTIDE SEQUENCE [LARGE SCALE GENOMIC DNA]</scope>
    <source>
        <strain evidence="1 2">FGSC 10403</strain>
    </source>
</reference>
<proteinExistence type="predicted"/>
<keyword evidence="2" id="KW-1185">Reference proteome</keyword>
<dbReference type="AlphaFoldDB" id="A0AAJ0MUE5"/>
<sequence>MNFKQSEACETFEGSFTLISWSKRTSVGVSAWTIKIQSDDVVRNMAPLLLLVNMTDPFSAISAILVQEKLRHHTAPTHPWMDEVMLAVHRNYHKHSHGYDGAVSLNRMHTYQ</sequence>
<accession>A0AAJ0MUE5</accession>
<gene>
    <name evidence="1" type="ORF">B0T23DRAFT_85776</name>
</gene>
<evidence type="ECO:0000313" key="1">
    <source>
        <dbReference type="EMBL" id="KAK3497511.1"/>
    </source>
</evidence>
<dbReference type="Proteomes" id="UP001285908">
    <property type="component" value="Unassembled WGS sequence"/>
</dbReference>
<dbReference type="EMBL" id="JAULSX010000002">
    <property type="protein sequence ID" value="KAK3497511.1"/>
    <property type="molecule type" value="Genomic_DNA"/>
</dbReference>
<name>A0AAJ0MUE5_9PEZI</name>
<evidence type="ECO:0000313" key="2">
    <source>
        <dbReference type="Proteomes" id="UP001285908"/>
    </source>
</evidence>
<protein>
    <submittedName>
        <fullName evidence="1">Uncharacterized protein</fullName>
    </submittedName>
</protein>
<dbReference type="RefSeq" id="XP_062695775.1">
    <property type="nucleotide sequence ID" value="XM_062841897.1"/>
</dbReference>